<organism evidence="1 2">
    <name type="scientific">Heterorhabditis bacteriophora</name>
    <name type="common">Entomopathogenic nematode worm</name>
    <dbReference type="NCBI Taxonomy" id="37862"/>
    <lineage>
        <taxon>Eukaryota</taxon>
        <taxon>Metazoa</taxon>
        <taxon>Ecdysozoa</taxon>
        <taxon>Nematoda</taxon>
        <taxon>Chromadorea</taxon>
        <taxon>Rhabditida</taxon>
        <taxon>Rhabditina</taxon>
        <taxon>Rhabditomorpha</taxon>
        <taxon>Strongyloidea</taxon>
        <taxon>Heterorhabditidae</taxon>
        <taxon>Heterorhabditis</taxon>
    </lineage>
</organism>
<dbReference type="AlphaFoldDB" id="A0A1I7WCP7"/>
<protein>
    <submittedName>
        <fullName evidence="2">Uncharacterized protein</fullName>
    </submittedName>
</protein>
<dbReference type="WBParaSite" id="Hba_02498">
    <property type="protein sequence ID" value="Hba_02498"/>
    <property type="gene ID" value="Hba_02498"/>
</dbReference>
<evidence type="ECO:0000313" key="2">
    <source>
        <dbReference type="WBParaSite" id="Hba_02498"/>
    </source>
</evidence>
<evidence type="ECO:0000313" key="1">
    <source>
        <dbReference type="Proteomes" id="UP000095283"/>
    </source>
</evidence>
<name>A0A1I7WCP7_HETBA</name>
<reference evidence="2" key="1">
    <citation type="submission" date="2016-11" db="UniProtKB">
        <authorList>
            <consortium name="WormBaseParasite"/>
        </authorList>
    </citation>
    <scope>IDENTIFICATION</scope>
</reference>
<sequence>MSQNFCKSWCTLPINHYTSATISNDRDAFSSNPGLDIIGIPLEEFDANRKERKTSRNGPLIYCGSHQPITT</sequence>
<dbReference type="Proteomes" id="UP000095283">
    <property type="component" value="Unplaced"/>
</dbReference>
<accession>A0A1I7WCP7</accession>
<keyword evidence="1" id="KW-1185">Reference proteome</keyword>
<proteinExistence type="predicted"/>